<evidence type="ECO:0000256" key="3">
    <source>
        <dbReference type="ARBA" id="ARBA00004496"/>
    </source>
</evidence>
<organism evidence="12 13">
    <name type="scientific">Hortaea werneckii EXF-2000</name>
    <dbReference type="NCBI Taxonomy" id="1157616"/>
    <lineage>
        <taxon>Eukaryota</taxon>
        <taxon>Fungi</taxon>
        <taxon>Dikarya</taxon>
        <taxon>Ascomycota</taxon>
        <taxon>Pezizomycotina</taxon>
        <taxon>Dothideomycetes</taxon>
        <taxon>Dothideomycetidae</taxon>
        <taxon>Mycosphaerellales</taxon>
        <taxon>Teratosphaeriaceae</taxon>
        <taxon>Hortaea</taxon>
    </lineage>
</organism>
<dbReference type="PANTHER" id="PTHR18829:SF0">
    <property type="entry name" value="PROTEIN YAE1 HOMOLOG"/>
    <property type="match status" value="1"/>
</dbReference>
<evidence type="ECO:0000256" key="9">
    <source>
        <dbReference type="ARBA" id="ARBA00023242"/>
    </source>
</evidence>
<dbReference type="GO" id="GO:0005737">
    <property type="term" value="C:cytoplasm"/>
    <property type="evidence" value="ECO:0007669"/>
    <property type="project" value="UniProtKB-SubCell"/>
</dbReference>
<dbReference type="OrthoDB" id="20086at2759"/>
<evidence type="ECO:0000256" key="8">
    <source>
        <dbReference type="ARBA" id="ARBA00022490"/>
    </source>
</evidence>
<feature type="region of interest" description="Disordered" evidence="10">
    <location>
        <begin position="328"/>
        <end position="365"/>
    </location>
</feature>
<feature type="domain" description="Essential protein Yae1 N-terminal" evidence="11">
    <location>
        <begin position="88"/>
        <end position="120"/>
    </location>
</feature>
<gene>
    <name evidence="12" type="ORF">BTJ68_10377</name>
</gene>
<evidence type="ECO:0000256" key="7">
    <source>
        <dbReference type="ARBA" id="ARBA00018400"/>
    </source>
</evidence>
<dbReference type="InterPro" id="IPR038881">
    <property type="entry name" value="Yae1-like"/>
</dbReference>
<comment type="subcellular location">
    <subcellularLocation>
        <location evidence="3">Cytoplasm</location>
    </subcellularLocation>
    <subcellularLocation>
        <location evidence="2">Nucleus</location>
    </subcellularLocation>
</comment>
<proteinExistence type="inferred from homology"/>
<dbReference type="InterPro" id="IPR019191">
    <property type="entry name" value="Essential_protein_Yae1_N"/>
</dbReference>
<comment type="similarity">
    <text evidence="4">Belongs to the YAE1 family.</text>
</comment>
<dbReference type="Proteomes" id="UP000194280">
    <property type="component" value="Unassembled WGS sequence"/>
</dbReference>
<comment type="caution">
    <text evidence="12">The sequence shown here is derived from an EMBL/GenBank/DDBJ whole genome shotgun (WGS) entry which is preliminary data.</text>
</comment>
<dbReference type="Pfam" id="PF09811">
    <property type="entry name" value="Yae1_N"/>
    <property type="match status" value="1"/>
</dbReference>
<dbReference type="VEuPathDB" id="FungiDB:BTJ68_10377"/>
<keyword evidence="13" id="KW-1185">Reference proteome</keyword>
<evidence type="ECO:0000313" key="12">
    <source>
        <dbReference type="EMBL" id="OTA27801.1"/>
    </source>
</evidence>
<evidence type="ECO:0000259" key="11">
    <source>
        <dbReference type="Pfam" id="PF09811"/>
    </source>
</evidence>
<name>A0A1Z5SZS8_HORWE</name>
<dbReference type="STRING" id="1157616.A0A1Z5SZS8"/>
<evidence type="ECO:0000256" key="2">
    <source>
        <dbReference type="ARBA" id="ARBA00004123"/>
    </source>
</evidence>
<comment type="function">
    <text evidence="1">The complex LTO1:YAE1 may function as a target specific adapter that probably recruits apo-RPLI1 to the cytosolic iron-sulfur protein assembly (CIA) complex machinery. May be required for biogenesis of the large ribosomal subunit and initiation of translation.</text>
</comment>
<comment type="subunit">
    <text evidence="5">May form a complex with LTO1.</text>
</comment>
<evidence type="ECO:0000256" key="5">
    <source>
        <dbReference type="ARBA" id="ARBA00011427"/>
    </source>
</evidence>
<dbReference type="GO" id="GO:0005634">
    <property type="term" value="C:nucleus"/>
    <property type="evidence" value="ECO:0007669"/>
    <property type="project" value="UniProtKB-SubCell"/>
</dbReference>
<feature type="region of interest" description="Disordered" evidence="10">
    <location>
        <begin position="16"/>
        <end position="81"/>
    </location>
</feature>
<sequence length="540" mass="58699">MLRDAYDLHREGADNDMFVTGAHGSQNPEEDTRVDPLDDVFGSAPASPILGGDDPSGNAEGTVDGSSRLRNGDPSDIPRLRSLHVTGGYREGIAVSKEKHMQEGFDEGYTLGAELGLKAGWCLGALEGVGHALAASTVSQPTAEKTSDSDQNDLVSLDSTRELLESAEEELKVENLFGRTYFGEDGIWLYRVPGQEREDEETTFEKIAAAHPLAIRRVGGWADVASRRGIINGFKRRAEDLFGLLVVVEASEITTSGLKCLLRSNFTLPQLQASTRESLMNAILAEREHKGPTLKSVDMSFRLVNLPPEVQTKIVEFAVYQDRVIGLDPPAEHPEPQAKKRRSLEATAEISPPEDGTKSMKADTAADSGLHCGSCKSVSALEKAQDGMPVSAMRSTVQKLLPGESIYPNANVQKQCTNGAELLCKIQAPAQSATTIVNVSQFKAALKFMQGVLACFPPKEDLPGTVSAVERIFKTLEQWDQDGSYEVLLDAIDGAVNGNPDLLLDFQGFLPENRRTVGMSELWKVRIERLGFDKTKTAKQ</sequence>
<evidence type="ECO:0000256" key="10">
    <source>
        <dbReference type="SAM" id="MobiDB-lite"/>
    </source>
</evidence>
<evidence type="ECO:0000256" key="6">
    <source>
        <dbReference type="ARBA" id="ARBA00017286"/>
    </source>
</evidence>
<evidence type="ECO:0000313" key="13">
    <source>
        <dbReference type="Proteomes" id="UP000194280"/>
    </source>
</evidence>
<evidence type="ECO:0000256" key="1">
    <source>
        <dbReference type="ARBA" id="ARBA00003836"/>
    </source>
</evidence>
<dbReference type="PANTHER" id="PTHR18829">
    <property type="entry name" value="PROTEIN YAE1 HOMOLOG"/>
    <property type="match status" value="1"/>
</dbReference>
<dbReference type="InParanoid" id="A0A1Z5SZS8"/>
<reference evidence="12 13" key="1">
    <citation type="submission" date="2017-01" db="EMBL/GenBank/DDBJ databases">
        <title>The recent genome duplication of the halophilic yeast Hortaea werneckii: insights from long-read sequencing.</title>
        <authorList>
            <person name="Sinha S."/>
            <person name="Flibotte S."/>
            <person name="Neira M."/>
            <person name="Lenassi M."/>
            <person name="Gostincar C."/>
            <person name="Stajich J.E."/>
            <person name="Nislow C.E."/>
        </authorList>
    </citation>
    <scope>NUCLEOTIDE SEQUENCE [LARGE SCALE GENOMIC DNA]</scope>
    <source>
        <strain evidence="12 13">EXF-2000</strain>
    </source>
</reference>
<dbReference type="EMBL" id="MUNK01000173">
    <property type="protein sequence ID" value="OTA27801.1"/>
    <property type="molecule type" value="Genomic_DNA"/>
</dbReference>
<keyword evidence="8" id="KW-0963">Cytoplasm</keyword>
<accession>A0A1Z5SZS8</accession>
<feature type="compositionally biased region" description="Basic and acidic residues" evidence="10">
    <location>
        <begin position="70"/>
        <end position="79"/>
    </location>
</feature>
<dbReference type="AlphaFoldDB" id="A0A1Z5SZS8"/>
<evidence type="ECO:0000256" key="4">
    <source>
        <dbReference type="ARBA" id="ARBA00007096"/>
    </source>
</evidence>
<keyword evidence="9" id="KW-0539">Nucleus</keyword>
<protein>
    <recommendedName>
        <fullName evidence="7">Protein YAE1</fullName>
    </recommendedName>
    <alternativeName>
        <fullName evidence="6">Protein yae1</fullName>
    </alternativeName>
</protein>